<dbReference type="InterPro" id="IPR001810">
    <property type="entry name" value="F-box_dom"/>
</dbReference>
<dbReference type="OrthoDB" id="2745493at2759"/>
<name>A0A5C2RZB9_9APHY</name>
<sequence>MESKRRGLYEDVPRSRRRHIFLLFRVVSNRMSRRSHPATLPSMHPSRAHSQTSHATYIPRQPSAYHLSRGRPHPIVRIPNKLLLKILAAANPGPGPGAASWSPYWVRLAAVCRHWRELILDTPQFWQKIAVGRSVQWLELCLRRSQNSPIQMSFRYPVVFDATMKVLQPFWHRVEYLSFKELDCAQFSNYVVLAPMPQLRTLIVKVKHRSHSIRDGRKHDVTGLILSLTNGTLPRLRTLDLEGLSLVGDAMALSSLRVLHLGEYASDRPLFTTAQFVTFLSSCTSLEHLIIEHNALDAVVPSPPDDRTITPVAQLGHGLRDMTVHGSAENIANLLSHVHVPAHVDLALWTRELAEERAAAAAVNMLPAGRLRRNLGILQSATRLKVDSCHEEAGVIKVTATRRPGTSGRLELSVSAPSGTGKDLNRSQARRMYYKGLVRAVPDMFPGAPLDTLVCAGDLDAISECEWRDRLLAHYPTLRTLVIDDDEYGGDAIPIFKALGTTVAQVQLGAITPVCPALEYLWIHNAEPTVKLMEEVRRCLSRRQDHRAAPLRRLRLELNPDYEKPLQDVVGYLPLFKRFVPRCELRVWRRDVDDEEMFLDTGVELPF</sequence>
<dbReference type="AlphaFoldDB" id="A0A5C2RZB9"/>
<dbReference type="Proteomes" id="UP000313359">
    <property type="component" value="Unassembled WGS sequence"/>
</dbReference>
<dbReference type="SUPFAM" id="SSF52047">
    <property type="entry name" value="RNI-like"/>
    <property type="match status" value="1"/>
</dbReference>
<evidence type="ECO:0000259" key="2">
    <source>
        <dbReference type="PROSITE" id="PS50181"/>
    </source>
</evidence>
<reference evidence="3" key="1">
    <citation type="journal article" date="2018" name="Genome Biol. Evol.">
        <title>Genomics and development of Lentinus tigrinus, a white-rot wood-decaying mushroom with dimorphic fruiting bodies.</title>
        <authorList>
            <person name="Wu B."/>
            <person name="Xu Z."/>
            <person name="Knudson A."/>
            <person name="Carlson A."/>
            <person name="Chen N."/>
            <person name="Kovaka S."/>
            <person name="LaButti K."/>
            <person name="Lipzen A."/>
            <person name="Pennachio C."/>
            <person name="Riley R."/>
            <person name="Schakwitz W."/>
            <person name="Umezawa K."/>
            <person name="Ohm R.A."/>
            <person name="Grigoriev I.V."/>
            <person name="Nagy L.G."/>
            <person name="Gibbons J."/>
            <person name="Hibbett D."/>
        </authorList>
    </citation>
    <scope>NUCLEOTIDE SEQUENCE [LARGE SCALE GENOMIC DNA]</scope>
    <source>
        <strain evidence="3">ALCF2SS1-6</strain>
    </source>
</reference>
<gene>
    <name evidence="3" type="ORF">L227DRAFT_258570</name>
</gene>
<evidence type="ECO:0000313" key="3">
    <source>
        <dbReference type="EMBL" id="RPD56423.1"/>
    </source>
</evidence>
<feature type="region of interest" description="Disordered" evidence="1">
    <location>
        <begin position="34"/>
        <end position="54"/>
    </location>
</feature>
<dbReference type="EMBL" id="ML122288">
    <property type="protein sequence ID" value="RPD56423.1"/>
    <property type="molecule type" value="Genomic_DNA"/>
</dbReference>
<feature type="domain" description="F-box" evidence="2">
    <location>
        <begin position="72"/>
        <end position="129"/>
    </location>
</feature>
<protein>
    <recommendedName>
        <fullName evidence="2">F-box domain-containing protein</fullName>
    </recommendedName>
</protein>
<dbReference type="InterPro" id="IPR032675">
    <property type="entry name" value="LRR_dom_sf"/>
</dbReference>
<evidence type="ECO:0000313" key="4">
    <source>
        <dbReference type="Proteomes" id="UP000313359"/>
    </source>
</evidence>
<accession>A0A5C2RZB9</accession>
<proteinExistence type="predicted"/>
<dbReference type="Gene3D" id="1.20.1280.50">
    <property type="match status" value="1"/>
</dbReference>
<organism evidence="3 4">
    <name type="scientific">Lentinus tigrinus ALCF2SS1-6</name>
    <dbReference type="NCBI Taxonomy" id="1328759"/>
    <lineage>
        <taxon>Eukaryota</taxon>
        <taxon>Fungi</taxon>
        <taxon>Dikarya</taxon>
        <taxon>Basidiomycota</taxon>
        <taxon>Agaricomycotina</taxon>
        <taxon>Agaricomycetes</taxon>
        <taxon>Polyporales</taxon>
        <taxon>Polyporaceae</taxon>
        <taxon>Lentinus</taxon>
    </lineage>
</organism>
<keyword evidence="4" id="KW-1185">Reference proteome</keyword>
<evidence type="ECO:0000256" key="1">
    <source>
        <dbReference type="SAM" id="MobiDB-lite"/>
    </source>
</evidence>
<dbReference type="PROSITE" id="PS50181">
    <property type="entry name" value="FBOX"/>
    <property type="match status" value="1"/>
</dbReference>
<dbReference type="Gene3D" id="3.80.10.10">
    <property type="entry name" value="Ribonuclease Inhibitor"/>
    <property type="match status" value="1"/>
</dbReference>
<dbReference type="Pfam" id="PF12937">
    <property type="entry name" value="F-box-like"/>
    <property type="match status" value="1"/>
</dbReference>